<comment type="caution">
    <text evidence="2">The sequence shown here is derived from an EMBL/GenBank/DDBJ whole genome shotgun (WGS) entry which is preliminary data.</text>
</comment>
<dbReference type="EMBL" id="JAAOAR010000775">
    <property type="protein sequence ID" value="KAF5573826.1"/>
    <property type="molecule type" value="Genomic_DNA"/>
</dbReference>
<proteinExistence type="predicted"/>
<dbReference type="InterPro" id="IPR029058">
    <property type="entry name" value="AB_hydrolase_fold"/>
</dbReference>
<name>A0A8H5KKG1_9HYPO</name>
<dbReference type="InterPro" id="IPR002018">
    <property type="entry name" value="CarbesteraseB"/>
</dbReference>
<dbReference type="AlphaFoldDB" id="A0A8H5KKG1"/>
<accession>A0A8H5KKG1</accession>
<keyword evidence="3" id="KW-1185">Reference proteome</keyword>
<protein>
    <submittedName>
        <fullName evidence="2">Carboxylesterase type B</fullName>
    </submittedName>
</protein>
<dbReference type="Pfam" id="PF00135">
    <property type="entry name" value="COesterase"/>
    <property type="match status" value="2"/>
</dbReference>
<feature type="domain" description="Carboxylesterase type B" evidence="1">
    <location>
        <begin position="16"/>
        <end position="128"/>
    </location>
</feature>
<organism evidence="2 3">
    <name type="scientific">Fusarium pseudoanthophilum</name>
    <dbReference type="NCBI Taxonomy" id="48495"/>
    <lineage>
        <taxon>Eukaryota</taxon>
        <taxon>Fungi</taxon>
        <taxon>Dikarya</taxon>
        <taxon>Ascomycota</taxon>
        <taxon>Pezizomycotina</taxon>
        <taxon>Sordariomycetes</taxon>
        <taxon>Hypocreomycetidae</taxon>
        <taxon>Hypocreales</taxon>
        <taxon>Nectriaceae</taxon>
        <taxon>Fusarium</taxon>
        <taxon>Fusarium fujikuroi species complex</taxon>
    </lineage>
</organism>
<sequence>MIINGFHPQEYEHPQLGPIIGRKRNEHVVQFRSIPYGHVAARFRHATMISELPPKQRTFTEYGHACPQTEQGMEPFGGPIPGTEKRQYDEFSCLNLTITAPVSVLKSGDTHKVPVMVYVHGGGFTVGAHYGGPNGNSTLVPSSSTRRGFNINFTDTTRMVTQACEDSRPIIVDLVDEASKLNEGPCNFALYDQRLAFQWVQKFISGFGGDINRITAFGESAGSSSLAFHLSSNVPLFDRAILQSGTASAISPKPLANKEEEYQALLKFCGIRADDPQRLEKLRAVPTAKIVDAALSINKAAFSPLADKSFFPIIPNYLNHAKIISECSWVDAIVTGDAVFEGYLFAHNLMDVRPEVFYKHVEDALGVDNSKRVLEIYEISRAMDQNLFWTRLCTLCGDVMFSLPCHVLSKELWQSDKKQYRCILSLRNPFPGSFFSNVLGHHFIELIYQFMTFMERLPLQRQRDACVGFVRRWTAFAYGEEPWSQYTWVDEAVAVADSREGWVVRSRVKDLEVSAYDEGGQRRYEKWEALDEVFRSLGDKAPEAVEALSFPTLVTLGNK</sequence>
<evidence type="ECO:0000313" key="3">
    <source>
        <dbReference type="Proteomes" id="UP000544095"/>
    </source>
</evidence>
<dbReference type="SUPFAM" id="SSF53474">
    <property type="entry name" value="alpha/beta-Hydrolases"/>
    <property type="match status" value="1"/>
</dbReference>
<evidence type="ECO:0000259" key="1">
    <source>
        <dbReference type="Pfam" id="PF00135"/>
    </source>
</evidence>
<dbReference type="Gene3D" id="3.40.50.1820">
    <property type="entry name" value="alpha/beta hydrolase"/>
    <property type="match status" value="1"/>
</dbReference>
<reference evidence="2 3" key="1">
    <citation type="submission" date="2020-05" db="EMBL/GenBank/DDBJ databases">
        <title>Identification and distribution of gene clusters putatively required for synthesis of sphingolipid metabolism inhibitors in phylogenetically diverse species of the filamentous fungus Fusarium.</title>
        <authorList>
            <person name="Kim H.-S."/>
            <person name="Busman M."/>
            <person name="Brown D.W."/>
            <person name="Divon H."/>
            <person name="Uhlig S."/>
            <person name="Proctor R.H."/>
        </authorList>
    </citation>
    <scope>NUCLEOTIDE SEQUENCE [LARGE SCALE GENOMIC DNA]</scope>
    <source>
        <strain evidence="2 3">NRRL 25211</strain>
    </source>
</reference>
<dbReference type="InterPro" id="IPR050309">
    <property type="entry name" value="Type-B_Carboxylest/Lipase"/>
</dbReference>
<gene>
    <name evidence="2" type="ORF">FPANT_12140</name>
</gene>
<dbReference type="Proteomes" id="UP000544095">
    <property type="component" value="Unassembled WGS sequence"/>
</dbReference>
<evidence type="ECO:0000313" key="2">
    <source>
        <dbReference type="EMBL" id="KAF5573826.1"/>
    </source>
</evidence>
<dbReference type="PANTHER" id="PTHR11559">
    <property type="entry name" value="CARBOXYLESTERASE"/>
    <property type="match status" value="1"/>
</dbReference>
<feature type="domain" description="Carboxylesterase type B" evidence="1">
    <location>
        <begin position="183"/>
        <end position="484"/>
    </location>
</feature>